<reference evidence="3" key="1">
    <citation type="journal article" date="2017" name="Nature">
        <title>The sunflower genome provides insights into oil metabolism, flowering and Asterid evolution.</title>
        <authorList>
            <person name="Badouin H."/>
            <person name="Gouzy J."/>
            <person name="Grassa C.J."/>
            <person name="Murat F."/>
            <person name="Staton S.E."/>
            <person name="Cottret L."/>
            <person name="Lelandais-Briere C."/>
            <person name="Owens G.L."/>
            <person name="Carrere S."/>
            <person name="Mayjonade B."/>
            <person name="Legrand L."/>
            <person name="Gill N."/>
            <person name="Kane N.C."/>
            <person name="Bowers J.E."/>
            <person name="Hubner S."/>
            <person name="Bellec A."/>
            <person name="Berard A."/>
            <person name="Berges H."/>
            <person name="Blanchet N."/>
            <person name="Boniface M.C."/>
            <person name="Brunel D."/>
            <person name="Catrice O."/>
            <person name="Chaidir N."/>
            <person name="Claudel C."/>
            <person name="Donnadieu C."/>
            <person name="Faraut T."/>
            <person name="Fievet G."/>
            <person name="Helmstetter N."/>
            <person name="King M."/>
            <person name="Knapp S.J."/>
            <person name="Lai Z."/>
            <person name="Le Paslier M.C."/>
            <person name="Lippi Y."/>
            <person name="Lorenzon L."/>
            <person name="Mandel J.R."/>
            <person name="Marage G."/>
            <person name="Marchand G."/>
            <person name="Marquand E."/>
            <person name="Bret-Mestries E."/>
            <person name="Morien E."/>
            <person name="Nambeesan S."/>
            <person name="Nguyen T."/>
            <person name="Pegot-Espagnet P."/>
            <person name="Pouilly N."/>
            <person name="Raftis F."/>
            <person name="Sallet E."/>
            <person name="Schiex T."/>
            <person name="Thomas J."/>
            <person name="Vandecasteele C."/>
            <person name="Vares D."/>
            <person name="Vear F."/>
            <person name="Vautrin S."/>
            <person name="Crespi M."/>
            <person name="Mangin B."/>
            <person name="Burke J.M."/>
            <person name="Salse J."/>
            <person name="Munos S."/>
            <person name="Vincourt P."/>
            <person name="Rieseberg L.H."/>
            <person name="Langlade N.B."/>
        </authorList>
    </citation>
    <scope>NUCLEOTIDE SEQUENCE [LARGE SCALE GENOMIC DNA]</scope>
    <source>
        <strain evidence="3">cv. SF193</strain>
    </source>
</reference>
<protein>
    <submittedName>
        <fullName evidence="2">Uncharacterized protein</fullName>
    </submittedName>
</protein>
<evidence type="ECO:0000313" key="2">
    <source>
        <dbReference type="EMBL" id="OTG13486.1"/>
    </source>
</evidence>
<feature type="compositionally biased region" description="Polar residues" evidence="1">
    <location>
        <begin position="1"/>
        <end position="15"/>
    </location>
</feature>
<dbReference type="EMBL" id="CM007898">
    <property type="protein sequence ID" value="OTG13486.1"/>
    <property type="molecule type" value="Genomic_DNA"/>
</dbReference>
<dbReference type="AlphaFoldDB" id="A0A251TSC8"/>
<accession>A0A251TSC8</accession>
<evidence type="ECO:0000313" key="3">
    <source>
        <dbReference type="Proteomes" id="UP000215914"/>
    </source>
</evidence>
<feature type="region of interest" description="Disordered" evidence="1">
    <location>
        <begin position="1"/>
        <end position="120"/>
    </location>
</feature>
<name>A0A251TSC8_HELAN</name>
<feature type="compositionally biased region" description="Basic and acidic residues" evidence="1">
    <location>
        <begin position="24"/>
        <end position="39"/>
    </location>
</feature>
<evidence type="ECO:0000256" key="1">
    <source>
        <dbReference type="SAM" id="MobiDB-lite"/>
    </source>
</evidence>
<dbReference type="Proteomes" id="UP000215914">
    <property type="component" value="Chromosome 9"/>
</dbReference>
<proteinExistence type="predicted"/>
<sequence>MHHNLSSPFPNQRPQGVSPVNWRDTPKHLHPPSDEHPTAADEDTPPLTAAVVSRNTGDSPLSPLEQRPTTICWVAESNGGGDDSGPKFNRRRLYEKPCQPPPAVYGPCRKPTSHRRLDGGPVLTPETFGGTTEIVISVSFIPLDFLHRYSCVISKNSHTQPMWMLTMHGI</sequence>
<organism evidence="2 3">
    <name type="scientific">Helianthus annuus</name>
    <name type="common">Common sunflower</name>
    <dbReference type="NCBI Taxonomy" id="4232"/>
    <lineage>
        <taxon>Eukaryota</taxon>
        <taxon>Viridiplantae</taxon>
        <taxon>Streptophyta</taxon>
        <taxon>Embryophyta</taxon>
        <taxon>Tracheophyta</taxon>
        <taxon>Spermatophyta</taxon>
        <taxon>Magnoliopsida</taxon>
        <taxon>eudicotyledons</taxon>
        <taxon>Gunneridae</taxon>
        <taxon>Pentapetalae</taxon>
        <taxon>asterids</taxon>
        <taxon>campanulids</taxon>
        <taxon>Asterales</taxon>
        <taxon>Asteraceae</taxon>
        <taxon>Asteroideae</taxon>
        <taxon>Heliantheae alliance</taxon>
        <taxon>Heliantheae</taxon>
        <taxon>Helianthus</taxon>
    </lineage>
</organism>
<gene>
    <name evidence="2" type="ORF">HannXRQ_Chr09g0238651</name>
</gene>
<dbReference type="InParanoid" id="A0A251TSC8"/>
<keyword evidence="3" id="KW-1185">Reference proteome</keyword>